<reference evidence="2 3" key="1">
    <citation type="submission" date="2018-07" db="EMBL/GenBank/DDBJ databases">
        <title>Section-level genome sequencing of Aspergillus section Nigri to investigate inter- and intra-species variation.</title>
        <authorList>
            <consortium name="DOE Joint Genome Institute"/>
            <person name="Vesth T.C."/>
            <person name="Nybo J.L."/>
            <person name="Theobald S."/>
            <person name="Frisvad J.C."/>
            <person name="Larsen T.O."/>
            <person name="Nielsen K.F."/>
            <person name="Hoof J.B."/>
            <person name="Brandl J."/>
            <person name="Salamov A."/>
            <person name="Riley R."/>
            <person name="Gladden J.M."/>
            <person name="Phatale P."/>
            <person name="Nielsen M.T."/>
            <person name="Lyhne E.K."/>
            <person name="Kogle M.E."/>
            <person name="Strasser K."/>
            <person name="McDonnell E."/>
            <person name="Barry K."/>
            <person name="Clum A."/>
            <person name="Chen C."/>
            <person name="Nolan M."/>
            <person name="Sandor L."/>
            <person name="Kuo A."/>
            <person name="Lipzen A."/>
            <person name="Hainaut M."/>
            <person name="Drula E."/>
            <person name="Tsang A."/>
            <person name="Magnuson J.K."/>
            <person name="Henrissat B."/>
            <person name="Wiebenga A."/>
            <person name="Simmons B.A."/>
            <person name="Makela M.R."/>
            <person name="De vries R.P."/>
            <person name="Grigoriev I.V."/>
            <person name="Mortensen U.H."/>
            <person name="Baker S.E."/>
            <person name="Andersen M.R."/>
        </authorList>
    </citation>
    <scope>NUCLEOTIDE SEQUENCE [LARGE SCALE GENOMIC DNA]</scope>
    <source>
        <strain evidence="2 3">ATCC 13496</strain>
    </source>
</reference>
<organism evidence="2 3">
    <name type="scientific">Aspergillus niger ATCC 13496</name>
    <dbReference type="NCBI Taxonomy" id="1353008"/>
    <lineage>
        <taxon>Eukaryota</taxon>
        <taxon>Fungi</taxon>
        <taxon>Dikarya</taxon>
        <taxon>Ascomycota</taxon>
        <taxon>Pezizomycotina</taxon>
        <taxon>Eurotiomycetes</taxon>
        <taxon>Eurotiomycetidae</taxon>
        <taxon>Eurotiales</taxon>
        <taxon>Aspergillaceae</taxon>
        <taxon>Aspergillus</taxon>
        <taxon>Aspergillus subgen. Circumdati</taxon>
    </lineage>
</organism>
<feature type="transmembrane region" description="Helical" evidence="1">
    <location>
        <begin position="26"/>
        <end position="45"/>
    </location>
</feature>
<name>A0A370BKX6_ASPNG</name>
<accession>A0A370BKX6</accession>
<keyword evidence="1" id="KW-0812">Transmembrane</keyword>
<dbReference type="AlphaFoldDB" id="A0A370BKX6"/>
<gene>
    <name evidence="2" type="ORF">M747DRAFT_250137</name>
</gene>
<evidence type="ECO:0000313" key="2">
    <source>
        <dbReference type="EMBL" id="RDH14169.1"/>
    </source>
</evidence>
<dbReference type="VEuPathDB" id="FungiDB:M747DRAFT_250137"/>
<keyword evidence="1" id="KW-0472">Membrane</keyword>
<proteinExistence type="predicted"/>
<dbReference type="Proteomes" id="UP000253845">
    <property type="component" value="Unassembled WGS sequence"/>
</dbReference>
<protein>
    <submittedName>
        <fullName evidence="2">Uncharacterized protein</fullName>
    </submittedName>
</protein>
<evidence type="ECO:0000313" key="3">
    <source>
        <dbReference type="Proteomes" id="UP000253845"/>
    </source>
</evidence>
<sequence length="168" mass="18269">MLRTSHTARFETVAQPCSTTSASCDARILVVLLLASIAILGLEILHGHIDVSQRDHGPRARSMHGSCSQASSLPAISTQLPVCKPTDVITWDVARHTQPISRCSTNVGSKGGQLSLDKWGPRAAPSSRASSCVPFGVEHLFLDRAILVMTGIHRIKARRMYLLDSLRY</sequence>
<dbReference type="PROSITE" id="PS51257">
    <property type="entry name" value="PROKAR_LIPOPROTEIN"/>
    <property type="match status" value="1"/>
</dbReference>
<dbReference type="EMBL" id="KZ851978">
    <property type="protein sequence ID" value="RDH14169.1"/>
    <property type="molecule type" value="Genomic_DNA"/>
</dbReference>
<evidence type="ECO:0000256" key="1">
    <source>
        <dbReference type="SAM" id="Phobius"/>
    </source>
</evidence>
<keyword evidence="1" id="KW-1133">Transmembrane helix</keyword>